<dbReference type="Pfam" id="PF01627">
    <property type="entry name" value="Hpt"/>
    <property type="match status" value="1"/>
</dbReference>
<evidence type="ECO:0000256" key="15">
    <source>
        <dbReference type="SAM" id="MobiDB-lite"/>
    </source>
</evidence>
<evidence type="ECO:0000256" key="12">
    <source>
        <dbReference type="ARBA" id="ARBA00023012"/>
    </source>
</evidence>
<dbReference type="Pfam" id="PF02518">
    <property type="entry name" value="HATPase_c"/>
    <property type="match status" value="1"/>
</dbReference>
<dbReference type="InterPro" id="IPR004105">
    <property type="entry name" value="CheA-like_dim"/>
</dbReference>
<dbReference type="SMART" id="SM01231">
    <property type="entry name" value="H-kinase_dim"/>
    <property type="match status" value="1"/>
</dbReference>
<dbReference type="PANTHER" id="PTHR43395">
    <property type="entry name" value="SENSOR HISTIDINE KINASE CHEA"/>
    <property type="match status" value="1"/>
</dbReference>
<evidence type="ECO:0000259" key="16">
    <source>
        <dbReference type="PROSITE" id="PS50109"/>
    </source>
</evidence>
<dbReference type="SUPFAM" id="SSF47384">
    <property type="entry name" value="Homodimeric domain of signal transducing histidine kinase"/>
    <property type="match status" value="1"/>
</dbReference>
<dbReference type="CDD" id="cd00088">
    <property type="entry name" value="HPT"/>
    <property type="match status" value="1"/>
</dbReference>
<keyword evidence="20" id="KW-1185">Reference proteome</keyword>
<dbReference type="Proteomes" id="UP000267342">
    <property type="component" value="Chromosome"/>
</dbReference>
<evidence type="ECO:0000313" key="19">
    <source>
        <dbReference type="EMBL" id="BBG30406.1"/>
    </source>
</evidence>
<dbReference type="InterPro" id="IPR035891">
    <property type="entry name" value="CheY-binding_CheA"/>
</dbReference>
<evidence type="ECO:0000256" key="4">
    <source>
        <dbReference type="ARBA" id="ARBA00021495"/>
    </source>
</evidence>
<feature type="compositionally biased region" description="Low complexity" evidence="15">
    <location>
        <begin position="246"/>
        <end position="261"/>
    </location>
</feature>
<dbReference type="InterPro" id="IPR037006">
    <property type="entry name" value="CheA-like_homodim_sf"/>
</dbReference>
<keyword evidence="12" id="KW-0902">Two-component regulatory system</keyword>
<dbReference type="CDD" id="cd16916">
    <property type="entry name" value="HATPase_CheA-like"/>
    <property type="match status" value="1"/>
</dbReference>
<gene>
    <name evidence="19" type="ORF">ZBT109_1650</name>
</gene>
<dbReference type="AlphaFoldDB" id="A0A348HFK4"/>
<dbReference type="InterPro" id="IPR005467">
    <property type="entry name" value="His_kinase_dom"/>
</dbReference>
<dbReference type="Gene3D" id="2.30.30.40">
    <property type="entry name" value="SH3 Domains"/>
    <property type="match status" value="1"/>
</dbReference>
<evidence type="ECO:0000256" key="6">
    <source>
        <dbReference type="ARBA" id="ARBA00022500"/>
    </source>
</evidence>
<dbReference type="Pfam" id="PF01584">
    <property type="entry name" value="CheW"/>
    <property type="match status" value="1"/>
</dbReference>
<dbReference type="CDD" id="cd00731">
    <property type="entry name" value="CheA_reg"/>
    <property type="match status" value="1"/>
</dbReference>
<evidence type="ECO:0000256" key="11">
    <source>
        <dbReference type="ARBA" id="ARBA00022840"/>
    </source>
</evidence>
<keyword evidence="7 14" id="KW-0597">Phosphoprotein</keyword>
<dbReference type="Gene3D" id="1.20.120.160">
    <property type="entry name" value="HPT domain"/>
    <property type="match status" value="1"/>
</dbReference>
<dbReference type="Gene3D" id="3.30.70.400">
    <property type="entry name" value="CheY-binding domain of CheA"/>
    <property type="match status" value="1"/>
</dbReference>
<dbReference type="InterPro" id="IPR008207">
    <property type="entry name" value="Sig_transdc_His_kin_Hpt_dom"/>
</dbReference>
<feature type="domain" description="Histidine kinase" evidence="16">
    <location>
        <begin position="321"/>
        <end position="520"/>
    </location>
</feature>
<dbReference type="PROSITE" id="PS50109">
    <property type="entry name" value="HIS_KIN"/>
    <property type="match status" value="1"/>
</dbReference>
<dbReference type="SUPFAM" id="SSF55052">
    <property type="entry name" value="CheY-binding domain of CheA"/>
    <property type="match status" value="1"/>
</dbReference>
<dbReference type="PROSITE" id="PS50851">
    <property type="entry name" value="CHEW"/>
    <property type="match status" value="1"/>
</dbReference>
<sequence>MDFSAFHETFFDEARELLDEMETLLMELDVDAPDPEALAAIFRAAHSIKGGASTFGFEDLQVTTHLLENLLDGVRHAEMFLDREAVDTILSVRDHLAMLLDCYANEEAPDAEEVASVRSELKELAARMAGGDVKGDVLAPLASEPASQDASVPAPAAASGMTQFAITLKDVAEKDRASLQEELALFGDVSVREASEQQLVLQLVTTSSADDIEAVLGFILDAAQMEIVAESQAEAPAVETKKEEASAASVVAAPKAAPAAGGKKEGGKRTESSTLRVATDKIDQILNLVGELVITQAMLEQSASHLDQMEHSQLVNGASLLQRNVRDLQEAVMSVRMMPMDSVFNRFPRLVRDNAKKLGKEVELETVGHSTELDKGLIEGIVDPLTHLVRNSLDHGIETPEKRIEAGKSPAGHLKLAAYHKAGHIVIEISDDGAGLNREKILDKARSNGMDVNDNMPDDDVWQLIFASGFSTAEKITDLSGRGVGMDVVRRNITNMGGHVSISSKQGQGTTTRILLPLTLAILDGMLIQSGEETFILPLNAIAESIQIASEDVKMMAGGKQVIKIRGEYLPLLNLADIFEIPDAQHDIKETIGIVVQADRTNFVLLVDQLLGQRQVVVKNLETHYRRVEGVSAATILGDGRVALILDLVALSRLGIATIAQELEALNQSEGRP</sequence>
<comment type="function">
    <text evidence="13">Involved in the transmission of sensory signals from the chemoreceptors to the flagellar motors. CheA is autophosphorylated; it can transfer its phosphate group to either CheB or CheY.</text>
</comment>
<evidence type="ECO:0000256" key="1">
    <source>
        <dbReference type="ARBA" id="ARBA00000085"/>
    </source>
</evidence>
<evidence type="ECO:0000256" key="14">
    <source>
        <dbReference type="PROSITE-ProRule" id="PRU00110"/>
    </source>
</evidence>
<dbReference type="FunFam" id="3.30.565.10:FF:000016">
    <property type="entry name" value="Chemotaxis protein CheA, putative"/>
    <property type="match status" value="1"/>
</dbReference>
<dbReference type="GO" id="GO:0005524">
    <property type="term" value="F:ATP binding"/>
    <property type="evidence" value="ECO:0007669"/>
    <property type="project" value="UniProtKB-KW"/>
</dbReference>
<organism evidence="19 20">
    <name type="scientific">Zymobacter palmae</name>
    <dbReference type="NCBI Taxonomy" id="33074"/>
    <lineage>
        <taxon>Bacteria</taxon>
        <taxon>Pseudomonadati</taxon>
        <taxon>Pseudomonadota</taxon>
        <taxon>Gammaproteobacteria</taxon>
        <taxon>Oceanospirillales</taxon>
        <taxon>Halomonadaceae</taxon>
        <taxon>Zymobacter group</taxon>
        <taxon>Zymobacter</taxon>
    </lineage>
</organism>
<dbReference type="InterPro" id="IPR036097">
    <property type="entry name" value="HisK_dim/P_sf"/>
</dbReference>
<comment type="subcellular location">
    <subcellularLocation>
        <location evidence="2">Cytoplasm</location>
    </subcellularLocation>
</comment>
<keyword evidence="11" id="KW-0067">ATP-binding</keyword>
<feature type="compositionally biased region" description="Basic and acidic residues" evidence="15">
    <location>
        <begin position="262"/>
        <end position="271"/>
    </location>
</feature>
<keyword evidence="6" id="KW-0145">Chemotaxis</keyword>
<evidence type="ECO:0000256" key="2">
    <source>
        <dbReference type="ARBA" id="ARBA00004496"/>
    </source>
</evidence>
<accession>A0A348HFK4</accession>
<name>A0A348HFK4_9GAMM</name>
<dbReference type="SUPFAM" id="SSF50341">
    <property type="entry name" value="CheW-like"/>
    <property type="match status" value="1"/>
</dbReference>
<evidence type="ECO:0000259" key="18">
    <source>
        <dbReference type="PROSITE" id="PS50894"/>
    </source>
</evidence>
<dbReference type="InterPro" id="IPR051315">
    <property type="entry name" value="Bact_Chemotaxis_CheA"/>
</dbReference>
<dbReference type="FunFam" id="2.30.30.40:FF:000048">
    <property type="entry name" value="Chemotaxis protein CheA, putative"/>
    <property type="match status" value="1"/>
</dbReference>
<dbReference type="InterPro" id="IPR036890">
    <property type="entry name" value="HATPase_C_sf"/>
</dbReference>
<dbReference type="InterPro" id="IPR004358">
    <property type="entry name" value="Sig_transdc_His_kin-like_C"/>
</dbReference>
<dbReference type="PROSITE" id="PS50894">
    <property type="entry name" value="HPT"/>
    <property type="match status" value="1"/>
</dbReference>
<dbReference type="SUPFAM" id="SSF47226">
    <property type="entry name" value="Histidine-containing phosphotransfer domain, HPT domain"/>
    <property type="match status" value="1"/>
</dbReference>
<dbReference type="SMART" id="SM00073">
    <property type="entry name" value="HPT"/>
    <property type="match status" value="1"/>
</dbReference>
<evidence type="ECO:0000256" key="8">
    <source>
        <dbReference type="ARBA" id="ARBA00022679"/>
    </source>
</evidence>
<dbReference type="InterPro" id="IPR036061">
    <property type="entry name" value="CheW-like_dom_sf"/>
</dbReference>
<proteinExistence type="predicted"/>
<dbReference type="KEGG" id="zpl:ZBT109_1650"/>
<dbReference type="InterPro" id="IPR003594">
    <property type="entry name" value="HATPase_dom"/>
</dbReference>
<feature type="domain" description="HPt" evidence="18">
    <location>
        <begin position="1"/>
        <end position="103"/>
    </location>
</feature>
<dbReference type="SMART" id="SM00260">
    <property type="entry name" value="CheW"/>
    <property type="match status" value="1"/>
</dbReference>
<dbReference type="NCBIfam" id="NF007835">
    <property type="entry name" value="PRK10547.1"/>
    <property type="match status" value="1"/>
</dbReference>
<keyword evidence="9" id="KW-0547">Nucleotide-binding</keyword>
<feature type="domain" description="CheW-like" evidence="17">
    <location>
        <begin position="522"/>
        <end position="657"/>
    </location>
</feature>
<dbReference type="SMART" id="SM00387">
    <property type="entry name" value="HATPase_c"/>
    <property type="match status" value="1"/>
</dbReference>
<evidence type="ECO:0000256" key="5">
    <source>
        <dbReference type="ARBA" id="ARBA00022490"/>
    </source>
</evidence>
<dbReference type="Pfam" id="PF09078">
    <property type="entry name" value="CheY-binding"/>
    <property type="match status" value="1"/>
</dbReference>
<dbReference type="GO" id="GO:0006935">
    <property type="term" value="P:chemotaxis"/>
    <property type="evidence" value="ECO:0007669"/>
    <property type="project" value="UniProtKB-KW"/>
</dbReference>
<evidence type="ECO:0000259" key="17">
    <source>
        <dbReference type="PROSITE" id="PS50851"/>
    </source>
</evidence>
<reference evidence="19 20" key="1">
    <citation type="submission" date="2018-09" db="EMBL/GenBank/DDBJ databases">
        <title>Zymobacter palmae IAM14233 (=T109) whole genome analysis.</title>
        <authorList>
            <person name="Yanase H."/>
        </authorList>
    </citation>
    <scope>NUCLEOTIDE SEQUENCE [LARGE SCALE GENOMIC DNA]</scope>
    <source>
        <strain evidence="19 20">IAM14233</strain>
    </source>
</reference>
<feature type="region of interest" description="Disordered" evidence="15">
    <location>
        <begin position="245"/>
        <end position="272"/>
    </location>
</feature>
<feature type="modified residue" description="Phosphohistidine" evidence="14">
    <location>
        <position position="46"/>
    </location>
</feature>
<dbReference type="InterPro" id="IPR015162">
    <property type="entry name" value="CheY-binding"/>
</dbReference>
<evidence type="ECO:0000256" key="10">
    <source>
        <dbReference type="ARBA" id="ARBA00022777"/>
    </source>
</evidence>
<dbReference type="Pfam" id="PF02895">
    <property type="entry name" value="H-kinase_dim"/>
    <property type="match status" value="1"/>
</dbReference>
<comment type="catalytic activity">
    <reaction evidence="1">
        <text>ATP + protein L-histidine = ADP + protein N-phospho-L-histidine.</text>
        <dbReference type="EC" id="2.7.13.3"/>
    </reaction>
</comment>
<dbReference type="Gene3D" id="1.10.287.560">
    <property type="entry name" value="Histidine kinase CheA-like, homodimeric domain"/>
    <property type="match status" value="1"/>
</dbReference>
<dbReference type="GO" id="GO:0005737">
    <property type="term" value="C:cytoplasm"/>
    <property type="evidence" value="ECO:0007669"/>
    <property type="project" value="UniProtKB-SubCell"/>
</dbReference>
<dbReference type="SUPFAM" id="SSF55874">
    <property type="entry name" value="ATPase domain of HSP90 chaperone/DNA topoisomerase II/histidine kinase"/>
    <property type="match status" value="1"/>
</dbReference>
<dbReference type="EMBL" id="AP018933">
    <property type="protein sequence ID" value="BBG30406.1"/>
    <property type="molecule type" value="Genomic_DNA"/>
</dbReference>
<evidence type="ECO:0000256" key="3">
    <source>
        <dbReference type="ARBA" id="ARBA00012438"/>
    </source>
</evidence>
<keyword evidence="10 19" id="KW-0418">Kinase</keyword>
<evidence type="ECO:0000256" key="7">
    <source>
        <dbReference type="ARBA" id="ARBA00022553"/>
    </source>
</evidence>
<dbReference type="Gene3D" id="3.30.565.10">
    <property type="entry name" value="Histidine kinase-like ATPase, C-terminal domain"/>
    <property type="match status" value="1"/>
</dbReference>
<dbReference type="PANTHER" id="PTHR43395:SF10">
    <property type="entry name" value="CHEMOTAXIS PROTEIN CHEA"/>
    <property type="match status" value="1"/>
</dbReference>
<protein>
    <recommendedName>
        <fullName evidence="4">Chemotaxis protein CheA</fullName>
        <ecNumber evidence="3">2.7.13.3</ecNumber>
    </recommendedName>
</protein>
<keyword evidence="5" id="KW-0963">Cytoplasm</keyword>
<dbReference type="PRINTS" id="PR00344">
    <property type="entry name" value="BCTRLSENSOR"/>
</dbReference>
<evidence type="ECO:0000256" key="13">
    <source>
        <dbReference type="ARBA" id="ARBA00035100"/>
    </source>
</evidence>
<dbReference type="EC" id="2.7.13.3" evidence="3"/>
<dbReference type="STRING" id="1123510.GCA_000620025_02405"/>
<dbReference type="RefSeq" id="WP_027705445.1">
    <property type="nucleotide sequence ID" value="NZ_AP018933.1"/>
</dbReference>
<evidence type="ECO:0000256" key="9">
    <source>
        <dbReference type="ARBA" id="ARBA00022741"/>
    </source>
</evidence>
<keyword evidence="8" id="KW-0808">Transferase</keyword>
<dbReference type="InterPro" id="IPR036641">
    <property type="entry name" value="HPT_dom_sf"/>
</dbReference>
<dbReference type="GO" id="GO:0000155">
    <property type="term" value="F:phosphorelay sensor kinase activity"/>
    <property type="evidence" value="ECO:0007669"/>
    <property type="project" value="InterPro"/>
</dbReference>
<evidence type="ECO:0000313" key="20">
    <source>
        <dbReference type="Proteomes" id="UP000267342"/>
    </source>
</evidence>
<dbReference type="InterPro" id="IPR002545">
    <property type="entry name" value="CheW-lke_dom"/>
</dbReference>